<accession>A0ACC1KNG6</accession>
<reference evidence="1" key="1">
    <citation type="submission" date="2022-07" db="EMBL/GenBank/DDBJ databases">
        <title>Phylogenomic reconstructions and comparative analyses of Kickxellomycotina fungi.</title>
        <authorList>
            <person name="Reynolds N.K."/>
            <person name="Stajich J.E."/>
            <person name="Barry K."/>
            <person name="Grigoriev I.V."/>
            <person name="Crous P."/>
            <person name="Smith M.E."/>
        </authorList>
    </citation>
    <scope>NUCLEOTIDE SEQUENCE</scope>
    <source>
        <strain evidence="1">BCRC 34191</strain>
    </source>
</reference>
<dbReference type="EMBL" id="JANBUK010000015">
    <property type="protein sequence ID" value="KAJ2792611.1"/>
    <property type="molecule type" value="Genomic_DNA"/>
</dbReference>
<keyword evidence="2" id="KW-1185">Reference proteome</keyword>
<name>A0ACC1KNG6_9FUNG</name>
<comment type="caution">
    <text evidence="1">The sequence shown here is derived from an EMBL/GenBank/DDBJ whole genome shotgun (WGS) entry which is preliminary data.</text>
</comment>
<sequence>MSDLIDDFYSARNLLYLGAYPQALAALSTLPPTNETELKSLQYRAHLSLGNRAQVLREIPPTTSNATLQALRSLALQDATQLEDLLTADNLQSPTFTVIAAHTLLAAGQKDEALRLLDMHPRNLECTTLTVAIYLGMDRLDLAQKLVARVRGWAEDAPVAQLAEAWTALVEGGQRYNEAYYVFMELAQASAVDTARLYCALAVSKMHLGQYDEATSHLQSALEADPNDPDTLANLVVCNSLTQSSEARARYLEQLAQVAPNHPFLRDLQQADARFDDALAAMSK</sequence>
<evidence type="ECO:0000313" key="1">
    <source>
        <dbReference type="EMBL" id="KAJ2792611.1"/>
    </source>
</evidence>
<evidence type="ECO:0000313" key="2">
    <source>
        <dbReference type="Proteomes" id="UP001140066"/>
    </source>
</evidence>
<gene>
    <name evidence="1" type="ORF">GGI18_000249</name>
</gene>
<dbReference type="Proteomes" id="UP001140066">
    <property type="component" value="Unassembled WGS sequence"/>
</dbReference>
<proteinExistence type="predicted"/>
<organism evidence="1 2">
    <name type="scientific">Coemansia linderi</name>
    <dbReference type="NCBI Taxonomy" id="2663919"/>
    <lineage>
        <taxon>Eukaryota</taxon>
        <taxon>Fungi</taxon>
        <taxon>Fungi incertae sedis</taxon>
        <taxon>Zoopagomycota</taxon>
        <taxon>Kickxellomycotina</taxon>
        <taxon>Kickxellomycetes</taxon>
        <taxon>Kickxellales</taxon>
        <taxon>Kickxellaceae</taxon>
        <taxon>Coemansia</taxon>
    </lineage>
</organism>
<protein>
    <submittedName>
        <fullName evidence="1">Uncharacterized protein</fullName>
    </submittedName>
</protein>